<protein>
    <submittedName>
        <fullName evidence="1">Uncharacterized protein</fullName>
    </submittedName>
</protein>
<dbReference type="EMBL" id="SDOZ01000004">
    <property type="protein sequence ID" value="RXZ58102.1"/>
    <property type="molecule type" value="Genomic_DNA"/>
</dbReference>
<dbReference type="AlphaFoldDB" id="A0A4Q2K588"/>
<gene>
    <name evidence="1" type="ORF">ESZ91_10635</name>
</gene>
<name>A0A4Q2K588_9FIRM</name>
<accession>A0A4Q2K588</accession>
<dbReference type="RefSeq" id="WP_129227085.1">
    <property type="nucleotide sequence ID" value="NZ_SDOZ01000004.1"/>
</dbReference>
<reference evidence="1 2" key="1">
    <citation type="journal article" date="2019" name="Gut">
        <title>Antibiotics-induced monodominance of a novel gut bacterial order.</title>
        <authorList>
            <person name="Hildebrand F."/>
            <person name="Moitinho-Silva L."/>
            <person name="Blasche S."/>
            <person name="Jahn M.T."/>
            <person name="Gossmann T.I."/>
            <person name="Heuerta-Cepas J."/>
            <person name="Hercog R."/>
            <person name="Luetge M."/>
            <person name="Bahram M."/>
            <person name="Pryszlak A."/>
            <person name="Alves R.J."/>
            <person name="Waszak S.M."/>
            <person name="Zhu A."/>
            <person name="Ye L."/>
            <person name="Costea P.I."/>
            <person name="Aalvink S."/>
            <person name="Belzer C."/>
            <person name="Forslund S.K."/>
            <person name="Sunagawa S."/>
            <person name="Hentschel U."/>
            <person name="Merten C."/>
            <person name="Patil K.R."/>
            <person name="Benes V."/>
            <person name="Bork P."/>
        </authorList>
    </citation>
    <scope>NUCLEOTIDE SEQUENCE [LARGE SCALE GENOMIC DNA]</scope>
    <source>
        <strain evidence="1 2">HDS1380</strain>
    </source>
</reference>
<dbReference type="Proteomes" id="UP000291269">
    <property type="component" value="Unassembled WGS sequence"/>
</dbReference>
<evidence type="ECO:0000313" key="2">
    <source>
        <dbReference type="Proteomes" id="UP000291269"/>
    </source>
</evidence>
<organism evidence="1 2">
    <name type="scientific">Candidatus Borkfalkia ceftriaxoniphila</name>
    <dbReference type="NCBI Taxonomy" id="2508949"/>
    <lineage>
        <taxon>Bacteria</taxon>
        <taxon>Bacillati</taxon>
        <taxon>Bacillota</taxon>
        <taxon>Clostridia</taxon>
        <taxon>Christensenellales</taxon>
        <taxon>Christensenellaceae</taxon>
        <taxon>Candidatus Borkfalkia</taxon>
    </lineage>
</organism>
<keyword evidence="2" id="KW-1185">Reference proteome</keyword>
<evidence type="ECO:0000313" key="1">
    <source>
        <dbReference type="EMBL" id="RXZ58102.1"/>
    </source>
</evidence>
<comment type="caution">
    <text evidence="1">The sequence shown here is derived from an EMBL/GenBank/DDBJ whole genome shotgun (WGS) entry which is preliminary data.</text>
</comment>
<dbReference type="PROSITE" id="PS51257">
    <property type="entry name" value="PROKAR_LIPOPROTEIN"/>
    <property type="match status" value="1"/>
</dbReference>
<dbReference type="OrthoDB" id="2813007at2"/>
<proteinExistence type="predicted"/>
<sequence length="157" mass="18378">MKVKRILSAGRSVMIASIVFFSALLFTACEKDPYPNRQHITMLIVEHEYDKREDAYCELTEQENHKTIEIEFDAKYRHFMVLALFEDGSIKHLTDENRIDCDVMHYISPEGEINYKPSNWIFEVGTYEICFSMKSNSTLAFPFRAKLTVKILPKEIL</sequence>